<keyword evidence="4" id="KW-0539">Nucleus</keyword>
<evidence type="ECO:0000313" key="6">
    <source>
        <dbReference type="Proteomes" id="UP000811609"/>
    </source>
</evidence>
<dbReference type="CDD" id="cd11444">
    <property type="entry name" value="bHLH_AtIBH1_like"/>
    <property type="match status" value="1"/>
</dbReference>
<dbReference type="GO" id="GO:0006355">
    <property type="term" value="P:regulation of DNA-templated transcription"/>
    <property type="evidence" value="ECO:0007669"/>
    <property type="project" value="InterPro"/>
</dbReference>
<keyword evidence="6" id="KW-1185">Reference proteome</keyword>
<keyword evidence="3" id="KW-0804">Transcription</keyword>
<dbReference type="AlphaFoldDB" id="A0A8T1Q258"/>
<comment type="subcellular location">
    <subcellularLocation>
        <location evidence="1">Nucleus</location>
    </subcellularLocation>
</comment>
<dbReference type="InterPro" id="IPR044660">
    <property type="entry name" value="IBH1-like"/>
</dbReference>
<evidence type="ECO:0000256" key="1">
    <source>
        <dbReference type="ARBA" id="ARBA00004123"/>
    </source>
</evidence>
<organism evidence="5 6">
    <name type="scientific">Carya illinoinensis</name>
    <name type="common">Pecan</name>
    <dbReference type="NCBI Taxonomy" id="32201"/>
    <lineage>
        <taxon>Eukaryota</taxon>
        <taxon>Viridiplantae</taxon>
        <taxon>Streptophyta</taxon>
        <taxon>Embryophyta</taxon>
        <taxon>Tracheophyta</taxon>
        <taxon>Spermatophyta</taxon>
        <taxon>Magnoliopsida</taxon>
        <taxon>eudicotyledons</taxon>
        <taxon>Gunneridae</taxon>
        <taxon>Pentapetalae</taxon>
        <taxon>rosids</taxon>
        <taxon>fabids</taxon>
        <taxon>Fagales</taxon>
        <taxon>Juglandaceae</taxon>
        <taxon>Carya</taxon>
    </lineage>
</organism>
<keyword evidence="2" id="KW-0805">Transcription regulation</keyword>
<dbReference type="Proteomes" id="UP000811609">
    <property type="component" value="Chromosome 7"/>
</dbReference>
<protein>
    <submittedName>
        <fullName evidence="5">Uncharacterized protein</fullName>
    </submittedName>
</protein>
<sequence length="144" mass="16158">MGAYPQSQLLGINMKGSMLQGNEQSCSANGSSLRGKIMEAQGKRRWQGISKQRRMIPRSRRHIGGHVKGKRPTGILMKKMARSGSRKHANGIGRKVRTLKRLVPNSESMGLDGLFRETAEYILSLQMRVRVMQNMFDALTNSDE</sequence>
<evidence type="ECO:0000313" key="5">
    <source>
        <dbReference type="EMBL" id="KAG6648023.1"/>
    </source>
</evidence>
<evidence type="ECO:0000256" key="2">
    <source>
        <dbReference type="ARBA" id="ARBA00023015"/>
    </source>
</evidence>
<reference evidence="5" key="1">
    <citation type="submission" date="2020-12" db="EMBL/GenBank/DDBJ databases">
        <title>WGS assembly of Carya illinoinensis cv. Pawnee.</title>
        <authorList>
            <person name="Platts A."/>
            <person name="Shu S."/>
            <person name="Wright S."/>
            <person name="Barry K."/>
            <person name="Edger P."/>
            <person name="Pires J.C."/>
            <person name="Schmutz J."/>
        </authorList>
    </citation>
    <scope>NUCLEOTIDE SEQUENCE</scope>
    <source>
        <tissue evidence="5">Leaf</tissue>
    </source>
</reference>
<dbReference type="GO" id="GO:0005634">
    <property type="term" value="C:nucleus"/>
    <property type="evidence" value="ECO:0007669"/>
    <property type="project" value="UniProtKB-SubCell"/>
</dbReference>
<dbReference type="PANTHER" id="PTHR33124:SF39">
    <property type="entry name" value="TRANSCRIPTION FACTOR UPBEAT1"/>
    <property type="match status" value="1"/>
</dbReference>
<evidence type="ECO:0000256" key="3">
    <source>
        <dbReference type="ARBA" id="ARBA00023163"/>
    </source>
</evidence>
<dbReference type="InterPro" id="IPR044549">
    <property type="entry name" value="bHLH_AtIBH1-like"/>
</dbReference>
<evidence type="ECO:0000256" key="4">
    <source>
        <dbReference type="ARBA" id="ARBA00023242"/>
    </source>
</evidence>
<dbReference type="PANTHER" id="PTHR33124">
    <property type="entry name" value="TRANSCRIPTION FACTOR IBH1-LIKE 1"/>
    <property type="match status" value="1"/>
</dbReference>
<comment type="caution">
    <text evidence="5">The sequence shown here is derived from an EMBL/GenBank/DDBJ whole genome shotgun (WGS) entry which is preliminary data.</text>
</comment>
<gene>
    <name evidence="5" type="ORF">CIPAW_07G119400</name>
</gene>
<proteinExistence type="predicted"/>
<accession>A0A8T1Q258</accession>
<dbReference type="EMBL" id="CM031815">
    <property type="protein sequence ID" value="KAG6648023.1"/>
    <property type="molecule type" value="Genomic_DNA"/>
</dbReference>
<name>A0A8T1Q258_CARIL</name>